<dbReference type="STRING" id="650164.K5VVA6"/>
<dbReference type="AlphaFoldDB" id="K5VVA6"/>
<dbReference type="KEGG" id="pco:PHACADRAFT_263833"/>
<feature type="compositionally biased region" description="Polar residues" evidence="1">
    <location>
        <begin position="348"/>
        <end position="357"/>
    </location>
</feature>
<dbReference type="EMBL" id="JH930478">
    <property type="protein sequence ID" value="EKM50504.1"/>
    <property type="molecule type" value="Genomic_DNA"/>
</dbReference>
<feature type="compositionally biased region" description="Polar residues" evidence="1">
    <location>
        <begin position="386"/>
        <end position="396"/>
    </location>
</feature>
<protein>
    <submittedName>
        <fullName evidence="2">Uncharacterized protein</fullName>
    </submittedName>
</protein>
<evidence type="ECO:0000313" key="2">
    <source>
        <dbReference type="EMBL" id="EKM50504.1"/>
    </source>
</evidence>
<feature type="region of interest" description="Disordered" evidence="1">
    <location>
        <begin position="346"/>
        <end position="424"/>
    </location>
</feature>
<evidence type="ECO:0000313" key="3">
    <source>
        <dbReference type="Proteomes" id="UP000008370"/>
    </source>
</evidence>
<accession>K5VVA6</accession>
<feature type="compositionally biased region" description="Low complexity" evidence="1">
    <location>
        <begin position="410"/>
        <end position="419"/>
    </location>
</feature>
<gene>
    <name evidence="2" type="ORF">PHACADRAFT_263833</name>
</gene>
<name>K5VVA6_PHACS</name>
<sequence>MSAANSVEASPLQSPISGSPTLSRRLSARRGSVSAADPWGQHADVNFKPTRSSSSRLTIVRVPQQDQESGGRRHRRDGSNTSISSTSSEGKAGRLSFAFSSFTPIKAGEGGGRSSPTGSPKLRPSSPGGIGGPGLVRRPSAGSSALPQYTKLSPEQLVELAHNSTHPKPSGPLAGSTSVNFTPLPDDVYLPFIDRPSEVTSLISTSPTAKLFALLSQTFPPDARAPASAVPNAKTPSVDSDPRLWSYAELENWLKKIPREEIDDATWVHRARQCIRPRSELIWERAKGALGIPPELDTDELLEEEIDPLAAYIPSARAPIAIPQGIPRLGLNSQMLDADVFEPDSPVVTGSVSGSQTFPPPSPVDSDTELSIEPVLPAAPPPPSTVDPTTGATMTSLHELREEDEEAAEQEGAGAGDAAKFPASLPSDVQGLRISCSAQPSVSPILLPHGFSSSSVGSLGRGASISPSPRRLSAASDKDSVYDALAERGPGHPLFPSSFAHLSNVPTLRSSRSSSRSNSMSFVPPLVGGLRRESTGAQMAGRRPDWARAYDPNKHDEAVTVSSVNLNE</sequence>
<feature type="compositionally biased region" description="Low complexity" evidence="1">
    <location>
        <begin position="79"/>
        <end position="88"/>
    </location>
</feature>
<dbReference type="GeneID" id="18918667"/>
<feature type="compositionally biased region" description="Polar residues" evidence="1">
    <location>
        <begin position="1"/>
        <end position="24"/>
    </location>
</feature>
<feature type="compositionally biased region" description="Basic and acidic residues" evidence="1">
    <location>
        <begin position="542"/>
        <end position="558"/>
    </location>
</feature>
<organism evidence="2 3">
    <name type="scientific">Phanerochaete carnosa (strain HHB-10118-sp)</name>
    <name type="common">White-rot fungus</name>
    <name type="synonym">Peniophora carnosa</name>
    <dbReference type="NCBI Taxonomy" id="650164"/>
    <lineage>
        <taxon>Eukaryota</taxon>
        <taxon>Fungi</taxon>
        <taxon>Dikarya</taxon>
        <taxon>Basidiomycota</taxon>
        <taxon>Agaricomycotina</taxon>
        <taxon>Agaricomycetes</taxon>
        <taxon>Polyporales</taxon>
        <taxon>Phanerochaetaceae</taxon>
        <taxon>Phanerochaete</taxon>
    </lineage>
</organism>
<evidence type="ECO:0000256" key="1">
    <source>
        <dbReference type="SAM" id="MobiDB-lite"/>
    </source>
</evidence>
<feature type="compositionally biased region" description="Low complexity" evidence="1">
    <location>
        <begin position="509"/>
        <end position="521"/>
    </location>
</feature>
<dbReference type="Proteomes" id="UP000008370">
    <property type="component" value="Unassembled WGS sequence"/>
</dbReference>
<keyword evidence="3" id="KW-1185">Reference proteome</keyword>
<dbReference type="HOGENOM" id="CLU_014635_0_0_1"/>
<dbReference type="OrthoDB" id="2591449at2759"/>
<feature type="region of interest" description="Disordered" evidence="1">
    <location>
        <begin position="453"/>
        <end position="475"/>
    </location>
</feature>
<dbReference type="RefSeq" id="XP_007400776.1">
    <property type="nucleotide sequence ID" value="XM_007400714.1"/>
</dbReference>
<dbReference type="InParanoid" id="K5VVA6"/>
<reference evidence="2 3" key="1">
    <citation type="journal article" date="2012" name="BMC Genomics">
        <title>Comparative genomics of the white-rot fungi, Phanerochaete carnosa and P. chrysosporium, to elucidate the genetic basis of the distinct wood types they colonize.</title>
        <authorList>
            <person name="Suzuki H."/>
            <person name="MacDonald J."/>
            <person name="Syed K."/>
            <person name="Salamov A."/>
            <person name="Hori C."/>
            <person name="Aerts A."/>
            <person name="Henrissat B."/>
            <person name="Wiebenga A."/>
            <person name="vanKuyk P.A."/>
            <person name="Barry K."/>
            <person name="Lindquist E."/>
            <person name="LaButti K."/>
            <person name="Lapidus A."/>
            <person name="Lucas S."/>
            <person name="Coutinho P."/>
            <person name="Gong Y."/>
            <person name="Samejima M."/>
            <person name="Mahadevan R."/>
            <person name="Abou-Zaid M."/>
            <person name="de Vries R.P."/>
            <person name="Igarashi K."/>
            <person name="Yadav J.S."/>
            <person name="Grigoriev I.V."/>
            <person name="Master E.R."/>
        </authorList>
    </citation>
    <scope>NUCLEOTIDE SEQUENCE [LARGE SCALE GENOMIC DNA]</scope>
    <source>
        <strain evidence="2 3">HHB-10118-sp</strain>
    </source>
</reference>
<proteinExistence type="predicted"/>
<feature type="region of interest" description="Disordered" evidence="1">
    <location>
        <begin position="1"/>
        <end position="147"/>
    </location>
</feature>
<feature type="region of interest" description="Disordered" evidence="1">
    <location>
        <begin position="507"/>
        <end position="568"/>
    </location>
</feature>